<protein>
    <submittedName>
        <fullName evidence="3">4890_t:CDS:1</fullName>
    </submittedName>
</protein>
<dbReference type="PANTHER" id="PTHR13318">
    <property type="entry name" value="PARTNER OF PAIRED, ISOFORM B-RELATED"/>
    <property type="match status" value="1"/>
</dbReference>
<evidence type="ECO:0000259" key="1">
    <source>
        <dbReference type="Pfam" id="PF12937"/>
    </source>
</evidence>
<dbReference type="OrthoDB" id="550575at2759"/>
<dbReference type="InterPro" id="IPR006553">
    <property type="entry name" value="Leu-rich_rpt_Cys-con_subtyp"/>
</dbReference>
<dbReference type="InterPro" id="IPR032675">
    <property type="entry name" value="LRR_dom_sf"/>
</dbReference>
<dbReference type="EMBL" id="CAJVPI010000706">
    <property type="protein sequence ID" value="CAG8564605.1"/>
    <property type="molecule type" value="Genomic_DNA"/>
</dbReference>
<proteinExistence type="predicted"/>
<dbReference type="GO" id="GO:0031146">
    <property type="term" value="P:SCF-dependent proteasomal ubiquitin-dependent protein catabolic process"/>
    <property type="evidence" value="ECO:0007669"/>
    <property type="project" value="TreeGrafter"/>
</dbReference>
<dbReference type="InterPro" id="IPR057207">
    <property type="entry name" value="FBXL15_LRR"/>
</dbReference>
<dbReference type="Pfam" id="PF25372">
    <property type="entry name" value="DUF7885"/>
    <property type="match status" value="1"/>
</dbReference>
<gene>
    <name evidence="3" type="ORF">PBRASI_LOCUS5772</name>
</gene>
<dbReference type="AlphaFoldDB" id="A0A9N9BDY7"/>
<dbReference type="InterPro" id="IPR001810">
    <property type="entry name" value="F-box_dom"/>
</dbReference>
<dbReference type="Pfam" id="PF12937">
    <property type="entry name" value="F-box-like"/>
    <property type="match status" value="1"/>
</dbReference>
<evidence type="ECO:0000259" key="2">
    <source>
        <dbReference type="Pfam" id="PF25372"/>
    </source>
</evidence>
<dbReference type="Proteomes" id="UP000789739">
    <property type="component" value="Unassembled WGS sequence"/>
</dbReference>
<dbReference type="Gene3D" id="1.20.1280.50">
    <property type="match status" value="1"/>
</dbReference>
<organism evidence="3 4">
    <name type="scientific">Paraglomus brasilianum</name>
    <dbReference type="NCBI Taxonomy" id="144538"/>
    <lineage>
        <taxon>Eukaryota</taxon>
        <taxon>Fungi</taxon>
        <taxon>Fungi incertae sedis</taxon>
        <taxon>Mucoromycota</taxon>
        <taxon>Glomeromycotina</taxon>
        <taxon>Glomeromycetes</taxon>
        <taxon>Paraglomerales</taxon>
        <taxon>Paraglomeraceae</taxon>
        <taxon>Paraglomus</taxon>
    </lineage>
</organism>
<sequence>MAEGSRIIRKDPFDIFPLEILHSIISLFSRKTLFSCMLVSKAWSNISTPALWRSPRTKEANKWKSLLQTLAKTPRYRQYIERLDFDGIYYIVTDEFIIDLLSMCKELRELIISEPRNLSDASIDAIGKHCYKLTRLHLQSCTRITDAAIVRLVEKCKKLRTVNIERSVHLSNLAVRALSVSCPDILSLDFSELAKIDDSSIVELSHHCMKLQSISLVHCNYISDDSVIALSMLPSLRELRVSRCNQVTDASLFALGTRAKELRQLDIERCDRVTEDGVRSVVVGCPKLELLRINSLYGNLSIAFVMEMEEMRNTLVIHRV</sequence>
<dbReference type="GO" id="GO:0019005">
    <property type="term" value="C:SCF ubiquitin ligase complex"/>
    <property type="evidence" value="ECO:0007669"/>
    <property type="project" value="TreeGrafter"/>
</dbReference>
<evidence type="ECO:0000313" key="3">
    <source>
        <dbReference type="EMBL" id="CAG8564605.1"/>
    </source>
</evidence>
<dbReference type="Gene3D" id="3.80.10.10">
    <property type="entry name" value="Ribonuclease Inhibitor"/>
    <property type="match status" value="2"/>
</dbReference>
<feature type="domain" description="F-box/LRR-repeat protein 15-like leucin rich repeat" evidence="2">
    <location>
        <begin position="119"/>
        <end position="284"/>
    </location>
</feature>
<evidence type="ECO:0000313" key="4">
    <source>
        <dbReference type="Proteomes" id="UP000789739"/>
    </source>
</evidence>
<comment type="caution">
    <text evidence="3">The sequence shown here is derived from an EMBL/GenBank/DDBJ whole genome shotgun (WGS) entry which is preliminary data.</text>
</comment>
<dbReference type="SUPFAM" id="SSF52047">
    <property type="entry name" value="RNI-like"/>
    <property type="match status" value="1"/>
</dbReference>
<feature type="domain" description="F-box" evidence="1">
    <location>
        <begin position="17"/>
        <end position="55"/>
    </location>
</feature>
<dbReference type="SUPFAM" id="SSF81383">
    <property type="entry name" value="F-box domain"/>
    <property type="match status" value="1"/>
</dbReference>
<name>A0A9N9BDY7_9GLOM</name>
<keyword evidence="4" id="KW-1185">Reference proteome</keyword>
<dbReference type="InterPro" id="IPR036047">
    <property type="entry name" value="F-box-like_dom_sf"/>
</dbReference>
<dbReference type="SMART" id="SM00367">
    <property type="entry name" value="LRR_CC"/>
    <property type="match status" value="7"/>
</dbReference>
<reference evidence="3" key="1">
    <citation type="submission" date="2021-06" db="EMBL/GenBank/DDBJ databases">
        <authorList>
            <person name="Kallberg Y."/>
            <person name="Tangrot J."/>
            <person name="Rosling A."/>
        </authorList>
    </citation>
    <scope>NUCLEOTIDE SEQUENCE</scope>
    <source>
        <strain evidence="3">BR232B</strain>
    </source>
</reference>
<accession>A0A9N9BDY7</accession>